<evidence type="ECO:0000256" key="6">
    <source>
        <dbReference type="ARBA" id="ARBA00022679"/>
    </source>
</evidence>
<keyword evidence="7 13" id="KW-0812">Transmembrane</keyword>
<dbReference type="Proteomes" id="UP000192223">
    <property type="component" value="Unplaced"/>
</dbReference>
<feature type="transmembrane region" description="Helical" evidence="13">
    <location>
        <begin position="20"/>
        <end position="42"/>
    </location>
</feature>
<dbReference type="GeneID" id="108742587"/>
<evidence type="ECO:0000256" key="2">
    <source>
        <dbReference type="ARBA" id="ARBA00004586"/>
    </source>
</evidence>
<evidence type="ECO:0000256" key="1">
    <source>
        <dbReference type="ARBA" id="ARBA00001946"/>
    </source>
</evidence>
<dbReference type="SUPFAM" id="SSF64005">
    <property type="entry name" value="Undecaprenyl diphosphate synthase"/>
    <property type="match status" value="1"/>
</dbReference>
<evidence type="ECO:0000256" key="9">
    <source>
        <dbReference type="ARBA" id="ARBA00022842"/>
    </source>
</evidence>
<dbReference type="KEGG" id="apln:108742587"/>
<dbReference type="STRING" id="224129.A0A1W4XLV0"/>
<reference evidence="15" key="1">
    <citation type="submission" date="2025-08" db="UniProtKB">
        <authorList>
            <consortium name="RefSeq"/>
        </authorList>
    </citation>
    <scope>IDENTIFICATION</scope>
    <source>
        <tissue evidence="15">Entire body</tissue>
    </source>
</reference>
<evidence type="ECO:0000256" key="12">
    <source>
        <dbReference type="ARBA" id="ARBA00047353"/>
    </source>
</evidence>
<comment type="cofactor">
    <cofactor evidence="1">
        <name>Mg(2+)</name>
        <dbReference type="ChEBI" id="CHEBI:18420"/>
    </cofactor>
</comment>
<keyword evidence="11 13" id="KW-0472">Membrane</keyword>
<comment type="pathway">
    <text evidence="3">Protein modification; protein glycosylation.</text>
</comment>
<dbReference type="InterPro" id="IPR038887">
    <property type="entry name" value="Nus1/NgBR"/>
</dbReference>
<keyword evidence="14" id="KW-1185">Reference proteome</keyword>
<protein>
    <recommendedName>
        <fullName evidence="5">ditrans,polycis-polyprenyl diphosphate synthase [(2E,6E)-farnesyldiphosphate specific]</fullName>
        <ecNumber evidence="5">2.5.1.87</ecNumber>
    </recommendedName>
</protein>
<evidence type="ECO:0000256" key="3">
    <source>
        <dbReference type="ARBA" id="ARBA00004922"/>
    </source>
</evidence>
<dbReference type="GO" id="GO:0045547">
    <property type="term" value="F:ditrans,polycis-polyprenyl diphosphate synthase [(2E,6E)-farnesyl diphosphate specific] activity"/>
    <property type="evidence" value="ECO:0007669"/>
    <property type="project" value="UniProtKB-EC"/>
</dbReference>
<evidence type="ECO:0000256" key="7">
    <source>
        <dbReference type="ARBA" id="ARBA00022692"/>
    </source>
</evidence>
<evidence type="ECO:0000313" key="15">
    <source>
        <dbReference type="RefSeq" id="XP_018333355.1"/>
    </source>
</evidence>
<keyword evidence="8" id="KW-0256">Endoplasmic reticulum</keyword>
<dbReference type="UniPathway" id="UPA00378"/>
<dbReference type="PANTHER" id="PTHR21528">
    <property type="entry name" value="DEHYDRODOLICHYL DIPHOSPHATE SYNTHASE COMPLEX SUBUNIT NUS1"/>
    <property type="match status" value="1"/>
</dbReference>
<organism evidence="14 15">
    <name type="scientific">Agrilus planipennis</name>
    <name type="common">Emerald ash borer</name>
    <name type="synonym">Agrilus marcopoli</name>
    <dbReference type="NCBI Taxonomy" id="224129"/>
    <lineage>
        <taxon>Eukaryota</taxon>
        <taxon>Metazoa</taxon>
        <taxon>Ecdysozoa</taxon>
        <taxon>Arthropoda</taxon>
        <taxon>Hexapoda</taxon>
        <taxon>Insecta</taxon>
        <taxon>Pterygota</taxon>
        <taxon>Neoptera</taxon>
        <taxon>Endopterygota</taxon>
        <taxon>Coleoptera</taxon>
        <taxon>Polyphaga</taxon>
        <taxon>Elateriformia</taxon>
        <taxon>Buprestoidea</taxon>
        <taxon>Buprestidae</taxon>
        <taxon>Agrilinae</taxon>
        <taxon>Agrilus</taxon>
    </lineage>
</organism>
<dbReference type="PANTHER" id="PTHR21528:SF0">
    <property type="entry name" value="DEHYDRODOLICHYL DIPHOSPHATE SYNTHASE COMPLEX SUBUNIT NUS1"/>
    <property type="match status" value="1"/>
</dbReference>
<evidence type="ECO:0000256" key="5">
    <source>
        <dbReference type="ARBA" id="ARBA00012596"/>
    </source>
</evidence>
<keyword evidence="6" id="KW-0808">Transferase</keyword>
<evidence type="ECO:0000313" key="14">
    <source>
        <dbReference type="Proteomes" id="UP000192223"/>
    </source>
</evidence>
<evidence type="ECO:0000256" key="4">
    <source>
        <dbReference type="ARBA" id="ARBA00005432"/>
    </source>
</evidence>
<dbReference type="GO" id="GO:1904423">
    <property type="term" value="C:dehydrodolichyl diphosphate synthase complex"/>
    <property type="evidence" value="ECO:0007669"/>
    <property type="project" value="InterPro"/>
</dbReference>
<dbReference type="EC" id="2.5.1.87" evidence="5"/>
<dbReference type="OrthoDB" id="19639at2759"/>
<dbReference type="InterPro" id="IPR036424">
    <property type="entry name" value="UPP_synth-like_sf"/>
</dbReference>
<sequence length="253" mass="29976">MEVVYNNKTVVKQPLFYKVVYILIHTLWTVVGNVYDVITFYYKKILYFIYEYSNKCSKNPFQPVLRLKKIPNHLTVILGDEALSFQELANVVIWSLFTGINFISFFDHKGDFKQKEDSFREVVSKMMKDRDHVVWYDSKVSAYKNGFVGRKIHVKILTPNDGKPLIARAAEELVDLKKDISIELVDDFVKKHFEFPDPDLAIYCSRKCTTWGYPPWQLRLTEFINLERHTPFTQDIFIKLLYRYSKCEQRLGK</sequence>
<accession>A0A1W4XLV0</accession>
<dbReference type="RefSeq" id="XP_018333355.1">
    <property type="nucleotide sequence ID" value="XM_018477853.2"/>
</dbReference>
<dbReference type="GO" id="GO:0005789">
    <property type="term" value="C:endoplasmic reticulum membrane"/>
    <property type="evidence" value="ECO:0007669"/>
    <property type="project" value="UniProtKB-SubCell"/>
</dbReference>
<gene>
    <name evidence="15" type="primary">LOC108742587</name>
</gene>
<keyword evidence="9" id="KW-0460">Magnesium</keyword>
<evidence type="ECO:0000256" key="8">
    <source>
        <dbReference type="ARBA" id="ARBA00022824"/>
    </source>
</evidence>
<evidence type="ECO:0000256" key="10">
    <source>
        <dbReference type="ARBA" id="ARBA00022989"/>
    </source>
</evidence>
<name>A0A1W4XLV0_AGRPL</name>
<evidence type="ECO:0000256" key="11">
    <source>
        <dbReference type="ARBA" id="ARBA00023136"/>
    </source>
</evidence>
<dbReference type="InParanoid" id="A0A1W4XLV0"/>
<dbReference type="AlphaFoldDB" id="A0A1W4XLV0"/>
<dbReference type="CTD" id="33298"/>
<comment type="catalytic activity">
    <reaction evidence="12">
        <text>n isopentenyl diphosphate + (2E,6E)-farnesyl diphosphate = a di-trans,poly-cis-polyprenyl diphosphate + n diphosphate</text>
        <dbReference type="Rhea" id="RHEA:53008"/>
        <dbReference type="Rhea" id="RHEA-COMP:19494"/>
        <dbReference type="ChEBI" id="CHEBI:33019"/>
        <dbReference type="ChEBI" id="CHEBI:128769"/>
        <dbReference type="ChEBI" id="CHEBI:136960"/>
        <dbReference type="ChEBI" id="CHEBI:175763"/>
        <dbReference type="EC" id="2.5.1.87"/>
    </reaction>
</comment>
<keyword evidence="10 13" id="KW-1133">Transmembrane helix</keyword>
<dbReference type="FunCoup" id="A0A1W4XLV0">
    <property type="interactions" value="1325"/>
</dbReference>
<proteinExistence type="inferred from homology"/>
<comment type="subcellular location">
    <subcellularLocation>
        <location evidence="2">Endoplasmic reticulum membrane</location>
    </subcellularLocation>
</comment>
<dbReference type="Gene3D" id="3.40.1180.10">
    <property type="entry name" value="Decaprenyl diphosphate synthase-like"/>
    <property type="match status" value="1"/>
</dbReference>
<comment type="similarity">
    <text evidence="4">Belongs to the UPP synthase family.</text>
</comment>
<evidence type="ECO:0000256" key="13">
    <source>
        <dbReference type="SAM" id="Phobius"/>
    </source>
</evidence>